<keyword evidence="5" id="KW-1185">Reference proteome</keyword>
<evidence type="ECO:0000259" key="3">
    <source>
        <dbReference type="PROSITE" id="PS51186"/>
    </source>
</evidence>
<proteinExistence type="predicted"/>
<keyword evidence="1 4" id="KW-0808">Transferase</keyword>
<dbReference type="PROSITE" id="PS51186">
    <property type="entry name" value="GNAT"/>
    <property type="match status" value="1"/>
</dbReference>
<evidence type="ECO:0000256" key="1">
    <source>
        <dbReference type="ARBA" id="ARBA00022679"/>
    </source>
</evidence>
<dbReference type="PANTHER" id="PTHR43877">
    <property type="entry name" value="AMINOALKYLPHOSPHONATE N-ACETYLTRANSFERASE-RELATED-RELATED"/>
    <property type="match status" value="1"/>
</dbReference>
<dbReference type="InterPro" id="IPR000182">
    <property type="entry name" value="GNAT_dom"/>
</dbReference>
<dbReference type="GO" id="GO:0016746">
    <property type="term" value="F:acyltransferase activity"/>
    <property type="evidence" value="ECO:0007669"/>
    <property type="project" value="UniProtKB-KW"/>
</dbReference>
<dbReference type="CDD" id="cd04301">
    <property type="entry name" value="NAT_SF"/>
    <property type="match status" value="1"/>
</dbReference>
<evidence type="ECO:0000313" key="5">
    <source>
        <dbReference type="Proteomes" id="UP001595921"/>
    </source>
</evidence>
<evidence type="ECO:0000256" key="2">
    <source>
        <dbReference type="ARBA" id="ARBA00023315"/>
    </source>
</evidence>
<dbReference type="InterPro" id="IPR016181">
    <property type="entry name" value="Acyl_CoA_acyltransferase"/>
</dbReference>
<comment type="caution">
    <text evidence="4">The sequence shown here is derived from an EMBL/GenBank/DDBJ whole genome shotgun (WGS) entry which is preliminary data.</text>
</comment>
<protein>
    <submittedName>
        <fullName evidence="4">GNAT family N-acetyltransferase</fullName>
        <ecNumber evidence="4">2.3.1.-</ecNumber>
    </submittedName>
</protein>
<dbReference type="AlphaFoldDB" id="A0ABD5PEX3"/>
<dbReference type="Proteomes" id="UP001595921">
    <property type="component" value="Unassembled WGS sequence"/>
</dbReference>
<evidence type="ECO:0000313" key="4">
    <source>
        <dbReference type="EMBL" id="MFC4359326.1"/>
    </source>
</evidence>
<organism evidence="4 5">
    <name type="scientific">Halobium salinum</name>
    <dbReference type="NCBI Taxonomy" id="1364940"/>
    <lineage>
        <taxon>Archaea</taxon>
        <taxon>Methanobacteriati</taxon>
        <taxon>Methanobacteriota</taxon>
        <taxon>Stenosarchaea group</taxon>
        <taxon>Halobacteria</taxon>
        <taxon>Halobacteriales</taxon>
        <taxon>Haloferacaceae</taxon>
        <taxon>Halobium</taxon>
    </lineage>
</organism>
<dbReference type="EC" id="2.3.1.-" evidence="4"/>
<dbReference type="PANTHER" id="PTHR43877:SF2">
    <property type="entry name" value="AMINOALKYLPHOSPHONATE N-ACETYLTRANSFERASE-RELATED"/>
    <property type="match status" value="1"/>
</dbReference>
<accession>A0ABD5PEX3</accession>
<dbReference type="SUPFAM" id="SSF55729">
    <property type="entry name" value="Acyl-CoA N-acyltransferases (Nat)"/>
    <property type="match status" value="1"/>
</dbReference>
<reference evidence="4 5" key="1">
    <citation type="journal article" date="2019" name="Int. J. Syst. Evol. Microbiol.">
        <title>The Global Catalogue of Microorganisms (GCM) 10K type strain sequencing project: providing services to taxonomists for standard genome sequencing and annotation.</title>
        <authorList>
            <consortium name="The Broad Institute Genomics Platform"/>
            <consortium name="The Broad Institute Genome Sequencing Center for Infectious Disease"/>
            <person name="Wu L."/>
            <person name="Ma J."/>
        </authorList>
    </citation>
    <scope>NUCLEOTIDE SEQUENCE [LARGE SCALE GENOMIC DNA]</scope>
    <source>
        <strain evidence="4 5">CGMCC 1.12553</strain>
    </source>
</reference>
<dbReference type="EMBL" id="JBHSDS010000008">
    <property type="protein sequence ID" value="MFC4359326.1"/>
    <property type="molecule type" value="Genomic_DNA"/>
</dbReference>
<dbReference type="Gene3D" id="3.40.630.30">
    <property type="match status" value="1"/>
</dbReference>
<dbReference type="Pfam" id="PF00583">
    <property type="entry name" value="Acetyltransf_1"/>
    <property type="match status" value="1"/>
</dbReference>
<name>A0ABD5PEX3_9EURY</name>
<sequence length="172" mass="18637">MEVSPAVTDDADRVVDLWVDLAEGQRAHGSHLLADANREAIRESVLQHVVTGGLLVARESADARDDSGDDPGPIAGFVMFGPELDGYRQDVNRGVVRNIFVAAEHRGRGVGSDLLAAAERDLEASGVDVVSLEVLARNADARRFYEARGYATHRVELEKRVSSENDTDSREG</sequence>
<feature type="domain" description="N-acetyltransferase" evidence="3">
    <location>
        <begin position="1"/>
        <end position="168"/>
    </location>
</feature>
<dbReference type="RefSeq" id="WP_267622768.1">
    <property type="nucleotide sequence ID" value="NZ_JAODIW010000006.1"/>
</dbReference>
<dbReference type="InterPro" id="IPR050832">
    <property type="entry name" value="Bact_Acetyltransf"/>
</dbReference>
<keyword evidence="2 4" id="KW-0012">Acyltransferase</keyword>
<gene>
    <name evidence="4" type="ORF">ACFO0N_15390</name>
</gene>